<sequence>MSGYSRSKRSKRDVEPEDEDEDDERMPYFVPEEGIDIEPLAVYTRSILDDAAKVKLGNHPQVLCHYVNSETAKRRLRIGRAQQGRERVQKAQPRAPTDREDPPYTGRQAASRASVEPGSRSMPPPPFARASADNVTLEGQRQLVAASPSPRPASAQPMQADPRRPPTTSGYAGNVNPGYVQATAQYTVQANIPQAQYASYEADTAMYDTAPPPYQGDTKRGGGSQPSTTGTQGFGSLYATSGGPPPPRAPNQGQRRHGS</sequence>
<feature type="region of interest" description="Disordered" evidence="1">
    <location>
        <begin position="1"/>
        <end position="32"/>
    </location>
</feature>
<proteinExistence type="predicted"/>
<feature type="compositionally biased region" description="Basic residues" evidence="1">
    <location>
        <begin position="1"/>
        <end position="11"/>
    </location>
</feature>
<evidence type="ECO:0000313" key="3">
    <source>
        <dbReference type="Proteomes" id="UP001345013"/>
    </source>
</evidence>
<reference evidence="2 3" key="1">
    <citation type="submission" date="2023-08" db="EMBL/GenBank/DDBJ databases">
        <title>Black Yeasts Isolated from many extreme environments.</title>
        <authorList>
            <person name="Coleine C."/>
            <person name="Stajich J.E."/>
            <person name="Selbmann L."/>
        </authorList>
    </citation>
    <scope>NUCLEOTIDE SEQUENCE [LARGE SCALE GENOMIC DNA]</scope>
    <source>
        <strain evidence="2 3">CCFEE 5885</strain>
    </source>
</reference>
<evidence type="ECO:0000256" key="1">
    <source>
        <dbReference type="SAM" id="MobiDB-lite"/>
    </source>
</evidence>
<name>A0ABR0KGF5_9EURO</name>
<accession>A0ABR0KGF5</accession>
<dbReference type="EMBL" id="JAVRRG010000026">
    <property type="protein sequence ID" value="KAK5095731.1"/>
    <property type="molecule type" value="Genomic_DNA"/>
</dbReference>
<feature type="compositionally biased region" description="Acidic residues" evidence="1">
    <location>
        <begin position="15"/>
        <end position="24"/>
    </location>
</feature>
<keyword evidence="3" id="KW-1185">Reference proteome</keyword>
<comment type="caution">
    <text evidence="2">The sequence shown here is derived from an EMBL/GenBank/DDBJ whole genome shotgun (WGS) entry which is preliminary data.</text>
</comment>
<organism evidence="2 3">
    <name type="scientific">Lithohypha guttulata</name>
    <dbReference type="NCBI Taxonomy" id="1690604"/>
    <lineage>
        <taxon>Eukaryota</taxon>
        <taxon>Fungi</taxon>
        <taxon>Dikarya</taxon>
        <taxon>Ascomycota</taxon>
        <taxon>Pezizomycotina</taxon>
        <taxon>Eurotiomycetes</taxon>
        <taxon>Chaetothyriomycetidae</taxon>
        <taxon>Chaetothyriales</taxon>
        <taxon>Trichomeriaceae</taxon>
        <taxon>Lithohypha</taxon>
    </lineage>
</organism>
<dbReference type="Proteomes" id="UP001345013">
    <property type="component" value="Unassembled WGS sequence"/>
</dbReference>
<feature type="region of interest" description="Disordered" evidence="1">
    <location>
        <begin position="203"/>
        <end position="259"/>
    </location>
</feature>
<feature type="compositionally biased region" description="Low complexity" evidence="1">
    <location>
        <begin position="145"/>
        <end position="157"/>
    </location>
</feature>
<protein>
    <submittedName>
        <fullName evidence="2">Uncharacterized protein</fullName>
    </submittedName>
</protein>
<feature type="region of interest" description="Disordered" evidence="1">
    <location>
        <begin position="69"/>
        <end position="177"/>
    </location>
</feature>
<evidence type="ECO:0000313" key="2">
    <source>
        <dbReference type="EMBL" id="KAK5095731.1"/>
    </source>
</evidence>
<feature type="compositionally biased region" description="Low complexity" evidence="1">
    <location>
        <begin position="225"/>
        <end position="236"/>
    </location>
</feature>
<gene>
    <name evidence="2" type="ORF">LTR24_002948</name>
</gene>